<keyword evidence="2" id="KW-1185">Reference proteome</keyword>
<dbReference type="NCBIfam" id="TIGR02254">
    <property type="entry name" value="YjjG_YfnB"/>
    <property type="match status" value="1"/>
</dbReference>
<accession>A0A7G8PUK5</accession>
<dbReference type="PRINTS" id="PR00413">
    <property type="entry name" value="HADHALOGNASE"/>
</dbReference>
<protein>
    <submittedName>
        <fullName evidence="1">HAD hydrolase subfamily IA</fullName>
    </submittedName>
</protein>
<dbReference type="SFLD" id="SFLDS00003">
    <property type="entry name" value="Haloacid_Dehalogenase"/>
    <property type="match status" value="1"/>
</dbReference>
<dbReference type="PANTHER" id="PTHR47478">
    <property type="match status" value="1"/>
</dbReference>
<dbReference type="AlphaFoldDB" id="A0A7G8PUK5"/>
<dbReference type="PANTHER" id="PTHR47478:SF1">
    <property type="entry name" value="PYRIMIDINE 5'-NUCLEOTIDASE YJJG"/>
    <property type="match status" value="1"/>
</dbReference>
<dbReference type="NCBIfam" id="TIGR01549">
    <property type="entry name" value="HAD-SF-IA-v1"/>
    <property type="match status" value="1"/>
</dbReference>
<evidence type="ECO:0000313" key="2">
    <source>
        <dbReference type="Proteomes" id="UP000515514"/>
    </source>
</evidence>
<reference evidence="1 2" key="1">
    <citation type="submission" date="2020-04" db="EMBL/GenBank/DDBJ databases">
        <title>Genome sequence of Altibacter aquimarinus strain ALE3EI.</title>
        <authorList>
            <person name="Oh H.-M."/>
            <person name="Jang D."/>
        </authorList>
    </citation>
    <scope>NUCLEOTIDE SEQUENCE [LARGE SCALE GENOMIC DNA]</scope>
    <source>
        <strain evidence="1 2">ALE3EI</strain>
    </source>
</reference>
<dbReference type="InterPro" id="IPR052550">
    <property type="entry name" value="Pyrimidine_5'-ntase_YjjG"/>
</dbReference>
<dbReference type="SFLD" id="SFLDG01129">
    <property type="entry name" value="C1.5:_HAD__Beta-PGM__Phosphata"/>
    <property type="match status" value="1"/>
</dbReference>
<sequence>MNNRNITDVFFDLDHTLWDFDRNSRLAFERVFSNHKIALDVNLFIANYEPINFNYWKLFREDQVSKEQLRRGRLQDTFDKFKMKFPLAFIDTIAESYIDELPVDNYLFEGTESILEYLSEKYKLHIITNGFEDVQHLKLINSGIKKFFSTITTSEEVGLKKPNPVIFKTALKKANAMPESGIMIGDTFEADILGAEAVGMQTLFYNYRKEKLPARYKVINSLFEIKKHL</sequence>
<dbReference type="InterPro" id="IPR023198">
    <property type="entry name" value="PGP-like_dom2"/>
</dbReference>
<dbReference type="InterPro" id="IPR011951">
    <property type="entry name" value="HAD-SF_hydro_IA_YjjG/PynA"/>
</dbReference>
<name>A0A7G8PUK5_9FLAO</name>
<keyword evidence="1" id="KW-0378">Hydrolase</keyword>
<dbReference type="RefSeq" id="WP_186987647.1">
    <property type="nucleotide sequence ID" value="NZ_CP052909.1"/>
</dbReference>
<evidence type="ECO:0000313" key="1">
    <source>
        <dbReference type="EMBL" id="QNJ98021.1"/>
    </source>
</evidence>
<dbReference type="InterPro" id="IPR023214">
    <property type="entry name" value="HAD_sf"/>
</dbReference>
<dbReference type="InterPro" id="IPR006439">
    <property type="entry name" value="HAD-SF_hydro_IA"/>
</dbReference>
<gene>
    <name evidence="1" type="ORF">ALE3EI_1461</name>
</gene>
<dbReference type="KEGG" id="alti:ALE3EI_1461"/>
<organism evidence="1 2">
    <name type="scientific">Constantimarinum furrinae</name>
    <dbReference type="NCBI Taxonomy" id="2562285"/>
    <lineage>
        <taxon>Bacteria</taxon>
        <taxon>Pseudomonadati</taxon>
        <taxon>Bacteroidota</taxon>
        <taxon>Flavobacteriia</taxon>
        <taxon>Flavobacteriales</taxon>
        <taxon>Flavobacteriaceae</taxon>
        <taxon>Altibacter/Constantimarinum group</taxon>
        <taxon>Constantimarinum</taxon>
    </lineage>
</organism>
<dbReference type="InterPro" id="IPR036412">
    <property type="entry name" value="HAD-like_sf"/>
</dbReference>
<dbReference type="GO" id="GO:0008253">
    <property type="term" value="F:5'-nucleotidase activity"/>
    <property type="evidence" value="ECO:0007669"/>
    <property type="project" value="InterPro"/>
</dbReference>
<dbReference type="Gene3D" id="3.40.50.1000">
    <property type="entry name" value="HAD superfamily/HAD-like"/>
    <property type="match status" value="1"/>
</dbReference>
<dbReference type="SUPFAM" id="SSF56784">
    <property type="entry name" value="HAD-like"/>
    <property type="match status" value="1"/>
</dbReference>
<dbReference type="EMBL" id="CP052909">
    <property type="protein sequence ID" value="QNJ98021.1"/>
    <property type="molecule type" value="Genomic_DNA"/>
</dbReference>
<dbReference type="Pfam" id="PF13419">
    <property type="entry name" value="HAD_2"/>
    <property type="match status" value="1"/>
</dbReference>
<dbReference type="Gene3D" id="1.10.150.240">
    <property type="entry name" value="Putative phosphatase, domain 2"/>
    <property type="match status" value="1"/>
</dbReference>
<dbReference type="Proteomes" id="UP000515514">
    <property type="component" value="Chromosome"/>
</dbReference>
<proteinExistence type="predicted"/>
<dbReference type="CDD" id="cd04305">
    <property type="entry name" value="HAD_Neu5Ac-Pase_like"/>
    <property type="match status" value="1"/>
</dbReference>
<dbReference type="InterPro" id="IPR041492">
    <property type="entry name" value="HAD_2"/>
</dbReference>